<proteinExistence type="predicted"/>
<dbReference type="RefSeq" id="WP_148455645.1">
    <property type="nucleotide sequence ID" value="NZ_VSDO01000004.1"/>
</dbReference>
<dbReference type="AlphaFoldDB" id="A0A5D0CNY3"/>
<keyword evidence="1" id="KW-0175">Coiled coil</keyword>
<evidence type="ECO:0000256" key="1">
    <source>
        <dbReference type="SAM" id="Coils"/>
    </source>
</evidence>
<keyword evidence="3" id="KW-1185">Reference proteome</keyword>
<name>A0A5D0CNY3_9BACL</name>
<feature type="coiled-coil region" evidence="1">
    <location>
        <begin position="58"/>
        <end position="92"/>
    </location>
</feature>
<dbReference type="Proteomes" id="UP000325218">
    <property type="component" value="Unassembled WGS sequence"/>
</dbReference>
<reference evidence="2 3" key="1">
    <citation type="submission" date="2019-08" db="EMBL/GenBank/DDBJ databases">
        <title>Genome sequencing of Paenibacillus faecis DSM 23593(T).</title>
        <authorList>
            <person name="Kook J.-K."/>
            <person name="Park S.-N."/>
            <person name="Lim Y.K."/>
        </authorList>
    </citation>
    <scope>NUCLEOTIDE SEQUENCE [LARGE SCALE GENOMIC DNA]</scope>
    <source>
        <strain evidence="2 3">DSM 23593</strain>
    </source>
</reference>
<evidence type="ECO:0000313" key="3">
    <source>
        <dbReference type="Proteomes" id="UP000325218"/>
    </source>
</evidence>
<dbReference type="EMBL" id="VSDO01000004">
    <property type="protein sequence ID" value="TYA11621.1"/>
    <property type="molecule type" value="Genomic_DNA"/>
</dbReference>
<comment type="caution">
    <text evidence="2">The sequence shown here is derived from an EMBL/GenBank/DDBJ whole genome shotgun (WGS) entry which is preliminary data.</text>
</comment>
<protein>
    <submittedName>
        <fullName evidence="2">Zinc ribbon domain-containing protein</fullName>
    </submittedName>
</protein>
<evidence type="ECO:0000313" key="2">
    <source>
        <dbReference type="EMBL" id="TYA11621.1"/>
    </source>
</evidence>
<dbReference type="OrthoDB" id="2066200at2"/>
<organism evidence="2 3">
    <name type="scientific">Paenibacillus faecis</name>
    <dbReference type="NCBI Taxonomy" id="862114"/>
    <lineage>
        <taxon>Bacteria</taxon>
        <taxon>Bacillati</taxon>
        <taxon>Bacillota</taxon>
        <taxon>Bacilli</taxon>
        <taxon>Bacillales</taxon>
        <taxon>Paenibacillaceae</taxon>
        <taxon>Paenibacillus</taxon>
    </lineage>
</organism>
<accession>A0A5D0CNY3</accession>
<sequence length="253" mass="28839">MNFLQRIKDGAGKVTDRAQNAVEIGRLNTQISNIEREMGLYFQRMGEVFYEGYSRKDMSNAEKEMIELAKTCDLLSEERDEVRAKIAELKNERLCGACGRAVAEDAMFCQYCGHKLDKAKTAVGRKNAAKESEEIRSYGSHGSHDLKDPLSLFEEPVSDETIIYKEPAATMSPVVQEERDPDEFRRIRDLERERERQEELDRRIRTWKENVDPPKKQVSSALETGIPTVSCQICASVLVKGTKWCPHCGSEQI</sequence>
<gene>
    <name evidence="2" type="ORF">FRY98_21090</name>
</gene>